<dbReference type="HAMAP" id="MF_00024">
    <property type="entry name" value="CobD_CbiB"/>
    <property type="match status" value="1"/>
</dbReference>
<keyword evidence="5 9" id="KW-0169">Cobalamin biosynthesis</keyword>
<evidence type="ECO:0000313" key="11">
    <source>
        <dbReference type="Proteomes" id="UP001280629"/>
    </source>
</evidence>
<gene>
    <name evidence="10" type="primary">cbiB</name>
    <name evidence="9" type="synonym">cobD</name>
    <name evidence="10" type="ORF">QT716_00925</name>
</gene>
<comment type="caution">
    <text evidence="9">Lacks conserved residue(s) required for the propagation of feature annotation.</text>
</comment>
<evidence type="ECO:0000313" key="10">
    <source>
        <dbReference type="EMBL" id="MDW0108604.1"/>
    </source>
</evidence>
<sequence>MIGSHLLAVTLGFFLDQLIGDPPNWPHPVRWIGTYITKLTTAMNKGSKRNAKGFFLLLLVVLPAVLLAALLTVTAYWWHPAAGVAVEAILIAIGLAQKSLCDAALEVAKPLTAGDIKEARVKLSWIVGRDTEGLDESEITRGVVETVSENISDGITAPLFFAFLLGAPGIWLYKAVNTLDSMVGYKDERFSQFGTASAHADDVLNFIPARITGALILILSKNEGGIPLRERFEGWRMDAQKHPSPNSGFLEAATAWQLGVQLGGTNTYKGIVSHRPEFGPNLQKLTSVHINQTLVQLKRASFGVWTLGIIIGGISYVIA</sequence>
<evidence type="ECO:0000256" key="3">
    <source>
        <dbReference type="ARBA" id="ARBA00006263"/>
    </source>
</evidence>
<evidence type="ECO:0000256" key="8">
    <source>
        <dbReference type="ARBA" id="ARBA00023136"/>
    </source>
</evidence>
<evidence type="ECO:0000256" key="7">
    <source>
        <dbReference type="ARBA" id="ARBA00022989"/>
    </source>
</evidence>
<comment type="pathway">
    <text evidence="2 9">Cofactor biosynthesis; adenosylcobalamin biosynthesis.</text>
</comment>
<evidence type="ECO:0000256" key="1">
    <source>
        <dbReference type="ARBA" id="ARBA00004651"/>
    </source>
</evidence>
<dbReference type="NCBIfam" id="TIGR00380">
    <property type="entry name" value="cobal_cbiB"/>
    <property type="match status" value="1"/>
</dbReference>
<accession>A0ABU4FV62</accession>
<comment type="caution">
    <text evidence="10">The sequence shown here is derived from an EMBL/GenBank/DDBJ whole genome shotgun (WGS) entry which is preliminary data.</text>
</comment>
<keyword evidence="11" id="KW-1185">Reference proteome</keyword>
<comment type="function">
    <text evidence="9">Converts cobyric acid to cobinamide by the addition of aminopropanol on the F carboxylic group.</text>
</comment>
<keyword evidence="7 9" id="KW-1133">Transmembrane helix</keyword>
<dbReference type="PANTHER" id="PTHR34308">
    <property type="entry name" value="COBALAMIN BIOSYNTHESIS PROTEIN CBIB"/>
    <property type="match status" value="1"/>
</dbReference>
<evidence type="ECO:0000256" key="2">
    <source>
        <dbReference type="ARBA" id="ARBA00004953"/>
    </source>
</evidence>
<dbReference type="Pfam" id="PF03186">
    <property type="entry name" value="CobD_Cbib"/>
    <property type="match status" value="1"/>
</dbReference>
<reference evidence="10 11" key="1">
    <citation type="submission" date="2023-06" db="EMBL/GenBank/DDBJ databases">
        <title>Sporosarcina sp. nov., isolated from Korean traditional fermented seafood 'Jeotgal'.</title>
        <authorList>
            <person name="Yang A.-I."/>
            <person name="Shin N.-R."/>
        </authorList>
    </citation>
    <scope>NUCLEOTIDE SEQUENCE [LARGE SCALE GENOMIC DNA]</scope>
    <source>
        <strain evidence="10 11">KCTC3840</strain>
    </source>
</reference>
<protein>
    <recommendedName>
        <fullName evidence="9">Cobalamin biosynthesis protein CobD</fullName>
    </recommendedName>
</protein>
<feature type="transmembrane region" description="Helical" evidence="9">
    <location>
        <begin position="53"/>
        <end position="78"/>
    </location>
</feature>
<evidence type="ECO:0000256" key="6">
    <source>
        <dbReference type="ARBA" id="ARBA00022692"/>
    </source>
</evidence>
<evidence type="ECO:0000256" key="9">
    <source>
        <dbReference type="HAMAP-Rule" id="MF_00024"/>
    </source>
</evidence>
<feature type="transmembrane region" description="Helical" evidence="9">
    <location>
        <begin position="155"/>
        <end position="173"/>
    </location>
</feature>
<name>A0ABU4FV62_9BACL</name>
<dbReference type="EMBL" id="JAUBDH010000001">
    <property type="protein sequence ID" value="MDW0108604.1"/>
    <property type="molecule type" value="Genomic_DNA"/>
</dbReference>
<dbReference type="Proteomes" id="UP001280629">
    <property type="component" value="Unassembled WGS sequence"/>
</dbReference>
<evidence type="ECO:0000256" key="5">
    <source>
        <dbReference type="ARBA" id="ARBA00022573"/>
    </source>
</evidence>
<comment type="subcellular location">
    <subcellularLocation>
        <location evidence="1 9">Cell membrane</location>
        <topology evidence="1 9">Multi-pass membrane protein</topology>
    </subcellularLocation>
</comment>
<keyword evidence="4 9" id="KW-1003">Cell membrane</keyword>
<feature type="transmembrane region" description="Helical" evidence="9">
    <location>
        <begin position="300"/>
        <end position="318"/>
    </location>
</feature>
<proteinExistence type="inferred from homology"/>
<dbReference type="InterPro" id="IPR004485">
    <property type="entry name" value="Cobalamin_biosynth_CobD/CbiB"/>
</dbReference>
<keyword evidence="8 9" id="KW-0472">Membrane</keyword>
<keyword evidence="6 9" id="KW-0812">Transmembrane</keyword>
<dbReference type="PANTHER" id="PTHR34308:SF1">
    <property type="entry name" value="COBALAMIN BIOSYNTHESIS PROTEIN CBIB"/>
    <property type="match status" value="1"/>
</dbReference>
<organism evidence="10 11">
    <name type="scientific">Sporosarcina aquimarina</name>
    <dbReference type="NCBI Taxonomy" id="114975"/>
    <lineage>
        <taxon>Bacteria</taxon>
        <taxon>Bacillati</taxon>
        <taxon>Bacillota</taxon>
        <taxon>Bacilli</taxon>
        <taxon>Bacillales</taxon>
        <taxon>Caryophanaceae</taxon>
        <taxon>Sporosarcina</taxon>
    </lineage>
</organism>
<evidence type="ECO:0000256" key="4">
    <source>
        <dbReference type="ARBA" id="ARBA00022475"/>
    </source>
</evidence>
<comment type="similarity">
    <text evidence="3 9">Belongs to the CobD/CbiB family.</text>
</comment>